<sequence>MEGLRAIAIGSVLLYHAGIVVVPGGFIGVDVFFVISGFLITGQLVRELERDGRVSMLRFYARRARRLLPAAALVLAVTAGLVFFVGSVVDRRVFGGDIVAAAAYVENWRLAGRAVDYLAEGVSVSPVQHFWSLSVEEQFYIVWPLLLILVAFVARRFRWPARVVMAAGLLVIVVPSFAWSIVMSTASPANAFFVTTTRLWELGIGGLVAAGVAIWPRVPRALALILGWGGIAAIVAGALLLDESAVWPGSLALVPVLGTAAVIIAGATNSAPGLLGHRLMVWLGGLSYSLYLWHWPLLIAATWVWGELGQKRGLLVVALALIPAWLSYKLVENPARRIAQERWSPMMTLSVGLNLTALTVIAGLLLTSSTPTSAPASASVQGKGAQSLELEDGQATGIPNPDVVESYTPLPQDAVADKPDAYDRGCQVDQQVAVPRPCSYGSEDGDTHLMLLGDSKALQWIDALDPIAKDHDWKLDVATKSACGFSSAQINDGNGDPYVSCTEYNAALLQMVLDERPDAVMVSQTTSYSFDSSGERTQEAMIDSLESTWTTLEDAGIDVIVIADNPDPTDLPAGDDEVYKCVAEFPDSLSDCAFAKSNGLERSGTPAMLTAAELVPSVDVINMNDLVCTDVCPPVIGDVLAYRQGSHLSRTYVKTTTPILDQRLTPMIKEASAS</sequence>
<reference evidence="4" key="1">
    <citation type="journal article" date="2018" name="Curr. Microbiol.">
        <title>Cellulosimicrobium arenosum sp. nov., Isolated from Marine Sediment Sand.</title>
        <authorList>
            <person name="Oh M."/>
            <person name="Kim J.H."/>
            <person name="Yoon J.H."/>
            <person name="Schumann P."/>
            <person name="Kim W."/>
        </authorList>
    </citation>
    <scope>NUCLEOTIDE SEQUENCE</scope>
    <source>
        <strain evidence="4">KCTC 49039</strain>
    </source>
</reference>
<feature type="transmembrane region" description="Helical" evidence="1">
    <location>
        <begin position="12"/>
        <end position="45"/>
    </location>
</feature>
<dbReference type="PANTHER" id="PTHR23028">
    <property type="entry name" value="ACETYLTRANSFERASE"/>
    <property type="match status" value="1"/>
</dbReference>
<reference evidence="4" key="2">
    <citation type="submission" date="2020-09" db="EMBL/GenBank/DDBJ databases">
        <authorList>
            <person name="Yu Y."/>
        </authorList>
    </citation>
    <scope>NUCLEOTIDE SEQUENCE</scope>
    <source>
        <strain evidence="4">KCTC 49039</strain>
    </source>
</reference>
<keyword evidence="1" id="KW-0812">Transmembrane</keyword>
<feature type="domain" description="Acyltransferase 3" evidence="2">
    <location>
        <begin position="2"/>
        <end position="321"/>
    </location>
</feature>
<dbReference type="AlphaFoldDB" id="A0A927PGW5"/>
<accession>A0A927PGW5</accession>
<evidence type="ECO:0000259" key="3">
    <source>
        <dbReference type="Pfam" id="PF19040"/>
    </source>
</evidence>
<feature type="transmembrane region" description="Helical" evidence="1">
    <location>
        <begin position="343"/>
        <end position="366"/>
    </location>
</feature>
<feature type="transmembrane region" description="Helical" evidence="1">
    <location>
        <begin position="247"/>
        <end position="267"/>
    </location>
</feature>
<feature type="domain" description="SGNH" evidence="3">
    <location>
        <begin position="426"/>
        <end position="661"/>
    </location>
</feature>
<dbReference type="Pfam" id="PF19040">
    <property type="entry name" value="SGNH"/>
    <property type="match status" value="1"/>
</dbReference>
<feature type="transmembrane region" description="Helical" evidence="1">
    <location>
        <begin position="312"/>
        <end position="331"/>
    </location>
</feature>
<evidence type="ECO:0000259" key="2">
    <source>
        <dbReference type="Pfam" id="PF01757"/>
    </source>
</evidence>
<gene>
    <name evidence="4" type="ORF">IF651_17170</name>
</gene>
<keyword evidence="4" id="KW-0012">Acyltransferase</keyword>
<comment type="caution">
    <text evidence="4">The sequence shown here is derived from an EMBL/GenBank/DDBJ whole genome shotgun (WGS) entry which is preliminary data.</text>
</comment>
<dbReference type="Pfam" id="PF01757">
    <property type="entry name" value="Acyl_transf_3"/>
    <property type="match status" value="1"/>
</dbReference>
<feature type="transmembrane region" description="Helical" evidence="1">
    <location>
        <begin position="279"/>
        <end position="306"/>
    </location>
</feature>
<dbReference type="InterPro" id="IPR050879">
    <property type="entry name" value="Acyltransferase_3"/>
</dbReference>
<dbReference type="InterPro" id="IPR043968">
    <property type="entry name" value="SGNH"/>
</dbReference>
<evidence type="ECO:0000256" key="1">
    <source>
        <dbReference type="SAM" id="Phobius"/>
    </source>
</evidence>
<keyword evidence="1" id="KW-1133">Transmembrane helix</keyword>
<feature type="transmembrane region" description="Helical" evidence="1">
    <location>
        <begin position="198"/>
        <end position="215"/>
    </location>
</feature>
<dbReference type="InterPro" id="IPR002656">
    <property type="entry name" value="Acyl_transf_3_dom"/>
</dbReference>
<dbReference type="RefSeq" id="WP_191830353.1">
    <property type="nucleotide sequence ID" value="NZ_JACYHB010000021.1"/>
</dbReference>
<protein>
    <submittedName>
        <fullName evidence="4">Acyltransferase</fullName>
    </submittedName>
</protein>
<feature type="transmembrane region" description="Helical" evidence="1">
    <location>
        <begin position="139"/>
        <end position="157"/>
    </location>
</feature>
<feature type="transmembrane region" description="Helical" evidence="1">
    <location>
        <begin position="164"/>
        <end position="186"/>
    </location>
</feature>
<dbReference type="GO" id="GO:0016747">
    <property type="term" value="F:acyltransferase activity, transferring groups other than amino-acyl groups"/>
    <property type="evidence" value="ECO:0007669"/>
    <property type="project" value="InterPro"/>
</dbReference>
<feature type="transmembrane region" description="Helical" evidence="1">
    <location>
        <begin position="66"/>
        <end position="89"/>
    </location>
</feature>
<organism evidence="4 5">
    <name type="scientific">Cellulosimicrobium arenosum</name>
    <dbReference type="NCBI Taxonomy" id="2708133"/>
    <lineage>
        <taxon>Bacteria</taxon>
        <taxon>Bacillati</taxon>
        <taxon>Actinomycetota</taxon>
        <taxon>Actinomycetes</taxon>
        <taxon>Micrococcales</taxon>
        <taxon>Promicromonosporaceae</taxon>
        <taxon>Cellulosimicrobium</taxon>
    </lineage>
</organism>
<dbReference type="PANTHER" id="PTHR23028:SF53">
    <property type="entry name" value="ACYL_TRANSF_3 DOMAIN-CONTAINING PROTEIN"/>
    <property type="match status" value="1"/>
</dbReference>
<keyword evidence="1" id="KW-0472">Membrane</keyword>
<evidence type="ECO:0000313" key="4">
    <source>
        <dbReference type="EMBL" id="MBD8080776.1"/>
    </source>
</evidence>
<keyword evidence="4" id="KW-0808">Transferase</keyword>
<dbReference type="EMBL" id="JACYHB010000021">
    <property type="protein sequence ID" value="MBD8080776.1"/>
    <property type="molecule type" value="Genomic_DNA"/>
</dbReference>
<dbReference type="Proteomes" id="UP000610846">
    <property type="component" value="Unassembled WGS sequence"/>
</dbReference>
<dbReference type="GO" id="GO:0009103">
    <property type="term" value="P:lipopolysaccharide biosynthetic process"/>
    <property type="evidence" value="ECO:0007669"/>
    <property type="project" value="TreeGrafter"/>
</dbReference>
<proteinExistence type="predicted"/>
<keyword evidence="5" id="KW-1185">Reference proteome</keyword>
<evidence type="ECO:0000313" key="5">
    <source>
        <dbReference type="Proteomes" id="UP000610846"/>
    </source>
</evidence>
<feature type="transmembrane region" description="Helical" evidence="1">
    <location>
        <begin position="222"/>
        <end position="241"/>
    </location>
</feature>
<name>A0A927PGW5_9MICO</name>
<dbReference type="GO" id="GO:0016020">
    <property type="term" value="C:membrane"/>
    <property type="evidence" value="ECO:0007669"/>
    <property type="project" value="TreeGrafter"/>
</dbReference>